<dbReference type="InParanoid" id="A0A2P5ESP3"/>
<dbReference type="AlphaFoldDB" id="A0A2P5ESP3"/>
<dbReference type="Proteomes" id="UP000237000">
    <property type="component" value="Unassembled WGS sequence"/>
</dbReference>
<reference evidence="2" key="1">
    <citation type="submission" date="2016-06" db="EMBL/GenBank/DDBJ databases">
        <title>Parallel loss of symbiosis genes in relatives of nitrogen-fixing non-legume Parasponia.</title>
        <authorList>
            <person name="Van Velzen R."/>
            <person name="Holmer R."/>
            <person name="Bu F."/>
            <person name="Rutten L."/>
            <person name="Van Zeijl A."/>
            <person name="Liu W."/>
            <person name="Santuari L."/>
            <person name="Cao Q."/>
            <person name="Sharma T."/>
            <person name="Shen D."/>
            <person name="Roswanjaya Y."/>
            <person name="Wardhani T."/>
            <person name="Kalhor M.S."/>
            <person name="Jansen J."/>
            <person name="Van den Hoogen J."/>
            <person name="Gungor B."/>
            <person name="Hartog M."/>
            <person name="Hontelez J."/>
            <person name="Verver J."/>
            <person name="Yang W.-C."/>
            <person name="Schijlen E."/>
            <person name="Repin R."/>
            <person name="Schilthuizen M."/>
            <person name="Schranz E."/>
            <person name="Heidstra R."/>
            <person name="Miyata K."/>
            <person name="Fedorova E."/>
            <person name="Kohlen W."/>
            <person name="Bisseling T."/>
            <person name="Smit S."/>
            <person name="Geurts R."/>
        </authorList>
    </citation>
    <scope>NUCLEOTIDE SEQUENCE [LARGE SCALE GENOMIC DNA]</scope>
    <source>
        <strain evidence="2">cv. RG33-2</strain>
    </source>
</reference>
<keyword evidence="2" id="KW-1185">Reference proteome</keyword>
<organism evidence="1 2">
    <name type="scientific">Trema orientale</name>
    <name type="common">Charcoal tree</name>
    <name type="synonym">Celtis orientalis</name>
    <dbReference type="NCBI Taxonomy" id="63057"/>
    <lineage>
        <taxon>Eukaryota</taxon>
        <taxon>Viridiplantae</taxon>
        <taxon>Streptophyta</taxon>
        <taxon>Embryophyta</taxon>
        <taxon>Tracheophyta</taxon>
        <taxon>Spermatophyta</taxon>
        <taxon>Magnoliopsida</taxon>
        <taxon>eudicotyledons</taxon>
        <taxon>Gunneridae</taxon>
        <taxon>Pentapetalae</taxon>
        <taxon>rosids</taxon>
        <taxon>fabids</taxon>
        <taxon>Rosales</taxon>
        <taxon>Cannabaceae</taxon>
        <taxon>Trema</taxon>
    </lineage>
</organism>
<feature type="non-terminal residue" evidence="1">
    <location>
        <position position="1"/>
    </location>
</feature>
<dbReference type="EMBL" id="JXTC01000104">
    <property type="protein sequence ID" value="PON88553.1"/>
    <property type="molecule type" value="Genomic_DNA"/>
</dbReference>
<gene>
    <name evidence="1" type="ORF">TorRG33x02_156180</name>
</gene>
<name>A0A2P5ESP3_TREOI</name>
<accession>A0A2P5ESP3</accession>
<evidence type="ECO:0000313" key="1">
    <source>
        <dbReference type="EMBL" id="PON88553.1"/>
    </source>
</evidence>
<protein>
    <submittedName>
        <fullName evidence="1">Uncharacterized protein</fullName>
    </submittedName>
</protein>
<comment type="caution">
    <text evidence="1">The sequence shown here is derived from an EMBL/GenBank/DDBJ whole genome shotgun (WGS) entry which is preliminary data.</text>
</comment>
<evidence type="ECO:0000313" key="2">
    <source>
        <dbReference type="Proteomes" id="UP000237000"/>
    </source>
</evidence>
<proteinExistence type="predicted"/>
<sequence>KSDFSKIYCLPQELKNSKKVVLDQRFEAMVIEAMDVSDELRTDRKISGTMEKHLGRTRRFIRWRRE</sequence>